<dbReference type="Proteomes" id="UP000287166">
    <property type="component" value="Unassembled WGS sequence"/>
</dbReference>
<gene>
    <name evidence="1" type="ORF">SCP_0802770</name>
</gene>
<sequence length="87" mass="9721">MAPPSFLPCVPWLTEYVLRRPQVKQANECVPAYGLIGVIEKEMVLLADPARPIMRTAEGTLLRKATLSVYEKDIDKLWLAAASVPRL</sequence>
<keyword evidence="2" id="KW-1185">Reference proteome</keyword>
<reference evidence="1 2" key="1">
    <citation type="journal article" date="2018" name="Sci. Rep.">
        <title>Genome sequence of the cauliflower mushroom Sparassis crispa (Hanabiratake) and its association with beneficial usage.</title>
        <authorList>
            <person name="Kiyama R."/>
            <person name="Furutani Y."/>
            <person name="Kawaguchi K."/>
            <person name="Nakanishi T."/>
        </authorList>
    </citation>
    <scope>NUCLEOTIDE SEQUENCE [LARGE SCALE GENOMIC DNA]</scope>
</reference>
<organism evidence="1 2">
    <name type="scientific">Sparassis crispa</name>
    <dbReference type="NCBI Taxonomy" id="139825"/>
    <lineage>
        <taxon>Eukaryota</taxon>
        <taxon>Fungi</taxon>
        <taxon>Dikarya</taxon>
        <taxon>Basidiomycota</taxon>
        <taxon>Agaricomycotina</taxon>
        <taxon>Agaricomycetes</taxon>
        <taxon>Polyporales</taxon>
        <taxon>Sparassidaceae</taxon>
        <taxon>Sparassis</taxon>
    </lineage>
</organism>
<name>A0A401GU47_9APHY</name>
<comment type="caution">
    <text evidence="1">The sequence shown here is derived from an EMBL/GenBank/DDBJ whole genome shotgun (WGS) entry which is preliminary data.</text>
</comment>
<dbReference type="OrthoDB" id="2691477at2759"/>
<dbReference type="RefSeq" id="XP_027616668.1">
    <property type="nucleotide sequence ID" value="XM_027760867.1"/>
</dbReference>
<dbReference type="EMBL" id="BFAD01000008">
    <property type="protein sequence ID" value="GBE85755.1"/>
    <property type="molecule type" value="Genomic_DNA"/>
</dbReference>
<accession>A0A401GU47</accession>
<protein>
    <submittedName>
        <fullName evidence="1">Uncharacterized protein</fullName>
    </submittedName>
</protein>
<dbReference type="Pfam" id="PF23562">
    <property type="entry name" value="AMP-binding_C_3"/>
    <property type="match status" value="1"/>
</dbReference>
<dbReference type="InParanoid" id="A0A401GU47"/>
<proteinExistence type="predicted"/>
<dbReference type="AlphaFoldDB" id="A0A401GU47"/>
<evidence type="ECO:0000313" key="2">
    <source>
        <dbReference type="Proteomes" id="UP000287166"/>
    </source>
</evidence>
<dbReference type="GeneID" id="38782672"/>
<evidence type="ECO:0000313" key="1">
    <source>
        <dbReference type="EMBL" id="GBE85755.1"/>
    </source>
</evidence>